<evidence type="ECO:0000313" key="10">
    <source>
        <dbReference type="Proteomes" id="UP000193146"/>
    </source>
</evidence>
<evidence type="ECO:0000256" key="6">
    <source>
        <dbReference type="SAM" id="Phobius"/>
    </source>
</evidence>
<gene>
    <name evidence="9" type="ORF">B7G54_12885</name>
    <name evidence="8" type="ORF">LMG29660_02509</name>
</gene>
<dbReference type="InterPro" id="IPR011701">
    <property type="entry name" value="MFS"/>
</dbReference>
<name>A0A1X1PIQ3_9BURK</name>
<organism evidence="9 10">
    <name type="scientific">Burkholderia puraquae</name>
    <dbReference type="NCBI Taxonomy" id="1904757"/>
    <lineage>
        <taxon>Bacteria</taxon>
        <taxon>Pseudomonadati</taxon>
        <taxon>Pseudomonadota</taxon>
        <taxon>Betaproteobacteria</taxon>
        <taxon>Burkholderiales</taxon>
        <taxon>Burkholderiaceae</taxon>
        <taxon>Burkholderia</taxon>
        <taxon>Burkholderia cepacia complex</taxon>
    </lineage>
</organism>
<feature type="transmembrane region" description="Helical" evidence="6">
    <location>
        <begin position="89"/>
        <end position="107"/>
    </location>
</feature>
<feature type="transmembrane region" description="Helical" evidence="6">
    <location>
        <begin position="113"/>
        <end position="133"/>
    </location>
</feature>
<dbReference type="InterPro" id="IPR020846">
    <property type="entry name" value="MFS_dom"/>
</dbReference>
<comment type="subcellular location">
    <subcellularLocation>
        <location evidence="1">Cell membrane</location>
        <topology evidence="1">Multi-pass membrane protein</topology>
    </subcellularLocation>
</comment>
<evidence type="ECO:0000256" key="1">
    <source>
        <dbReference type="ARBA" id="ARBA00004651"/>
    </source>
</evidence>
<feature type="transmembrane region" description="Helical" evidence="6">
    <location>
        <begin position="219"/>
        <end position="238"/>
    </location>
</feature>
<dbReference type="Pfam" id="PF07690">
    <property type="entry name" value="MFS_1"/>
    <property type="match status" value="1"/>
</dbReference>
<feature type="transmembrane region" description="Helical" evidence="6">
    <location>
        <begin position="61"/>
        <end position="82"/>
    </location>
</feature>
<dbReference type="PROSITE" id="PS50850">
    <property type="entry name" value="MFS"/>
    <property type="match status" value="1"/>
</dbReference>
<dbReference type="OrthoDB" id="5869542at2"/>
<dbReference type="GO" id="GO:0005886">
    <property type="term" value="C:plasma membrane"/>
    <property type="evidence" value="ECO:0007669"/>
    <property type="project" value="UniProtKB-SubCell"/>
</dbReference>
<feature type="transmembrane region" description="Helical" evidence="6">
    <location>
        <begin position="309"/>
        <end position="328"/>
    </location>
</feature>
<evidence type="ECO:0000313" key="11">
    <source>
        <dbReference type="Proteomes" id="UP000494135"/>
    </source>
</evidence>
<evidence type="ECO:0000256" key="5">
    <source>
        <dbReference type="ARBA" id="ARBA00023136"/>
    </source>
</evidence>
<proteinExistence type="predicted"/>
<dbReference type="Proteomes" id="UP000494135">
    <property type="component" value="Unassembled WGS sequence"/>
</dbReference>
<dbReference type="RefSeq" id="WP_085039432.1">
    <property type="nucleotide sequence ID" value="NZ_CADIKG010000004.1"/>
</dbReference>
<evidence type="ECO:0000313" key="8">
    <source>
        <dbReference type="EMBL" id="CAB3755079.1"/>
    </source>
</evidence>
<dbReference type="Proteomes" id="UP000193146">
    <property type="component" value="Unassembled WGS sequence"/>
</dbReference>
<keyword evidence="2" id="KW-1003">Cell membrane</keyword>
<feature type="transmembrane region" description="Helical" evidence="6">
    <location>
        <begin position="284"/>
        <end position="303"/>
    </location>
</feature>
<evidence type="ECO:0000256" key="2">
    <source>
        <dbReference type="ARBA" id="ARBA00022475"/>
    </source>
</evidence>
<dbReference type="Gene3D" id="1.20.1250.20">
    <property type="entry name" value="MFS general substrate transporter like domains"/>
    <property type="match status" value="2"/>
</dbReference>
<keyword evidence="5 6" id="KW-0472">Membrane</keyword>
<dbReference type="InterPro" id="IPR036259">
    <property type="entry name" value="MFS_trans_sf"/>
</dbReference>
<protein>
    <submittedName>
        <fullName evidence="9">MFS transporter</fullName>
    </submittedName>
</protein>
<keyword evidence="10" id="KW-1185">Reference proteome</keyword>
<evidence type="ECO:0000313" key="9">
    <source>
        <dbReference type="EMBL" id="ORT86351.1"/>
    </source>
</evidence>
<evidence type="ECO:0000259" key="7">
    <source>
        <dbReference type="PROSITE" id="PS50850"/>
    </source>
</evidence>
<feature type="transmembrane region" description="Helical" evidence="6">
    <location>
        <begin position="145"/>
        <end position="165"/>
    </location>
</feature>
<dbReference type="EMBL" id="CADIKG010000004">
    <property type="protein sequence ID" value="CAB3755079.1"/>
    <property type="molecule type" value="Genomic_DNA"/>
</dbReference>
<dbReference type="EMBL" id="NBYX01000005">
    <property type="protein sequence ID" value="ORT86351.1"/>
    <property type="molecule type" value="Genomic_DNA"/>
</dbReference>
<feature type="transmembrane region" description="Helical" evidence="6">
    <location>
        <begin position="258"/>
        <end position="277"/>
    </location>
</feature>
<sequence length="402" mass="40942">MKTLSPDAALPPDDRASTFARSTLVALVVFAAITPLLLLVAPAVAGQLATQLGLSASQIGTYFFVELGAFSLATVPSYLWLGRVDARRVAAFAIALFGAGNLLTALWMPGFAVLLALRAVTALGGGSLMVLCMTSAATSENSDRVYGLWVVGQLIAGAIGLFVLPHVFAAFGLRALYVALAALALLAAPLSRGFPSSPGARTAPAQNARGAAAHTSQRSVVLAIGAVLTFYLAIGSVWTFASRAATEAGLDPQSTGNVLAIASVMGIAGAALASCAGGRLARRAMLAAGYALLAASLVALAVMRHAIGYSAAIFAFKFAWTFVLPFILATVAQIDTSGRLVATLNFVIGAGLAAGPLLAGLMLDAGGTMRVLFAAATAVAIVSFAALRHIDRRTRPSVSSQP</sequence>
<feature type="transmembrane region" description="Helical" evidence="6">
    <location>
        <begin position="24"/>
        <end position="49"/>
    </location>
</feature>
<keyword evidence="3 6" id="KW-0812">Transmembrane</keyword>
<dbReference type="InterPro" id="IPR050189">
    <property type="entry name" value="MFS_Efflux_Transporters"/>
</dbReference>
<reference evidence="9 10" key="1">
    <citation type="submission" date="2017-04" db="EMBL/GenBank/DDBJ databases">
        <title>Burkholderia puraquae sp. nov., a novel Burkholderia cepacia complex species from hospital setting samples.</title>
        <authorList>
            <person name="Martina P."/>
            <person name="Leguizamon M."/>
            <person name="Prieto C."/>
            <person name="Sousa S."/>
            <person name="Montanaro P."/>
            <person name="Draghi W."/>
            <person name="Staembler M."/>
            <person name="Bettiol M."/>
            <person name="Figoli C."/>
            <person name="Palau J."/>
            <person name="Alvarez F."/>
            <person name="Benetti S."/>
            <person name="Anchat E."/>
            <person name="Vescina C."/>
            <person name="Ferreras J."/>
            <person name="Lasch P."/>
            <person name="Lagares A."/>
            <person name="Zorreguieta A."/>
            <person name="Yantorno O."/>
            <person name="Bosch A."/>
        </authorList>
    </citation>
    <scope>NUCLEOTIDE SEQUENCE [LARGE SCALE GENOMIC DNA]</scope>
    <source>
        <strain evidence="9 10">CAMPA 1040</strain>
    </source>
</reference>
<dbReference type="PANTHER" id="PTHR43124:SF10">
    <property type="entry name" value="PURINE EFFLUX PUMP PBUE"/>
    <property type="match status" value="1"/>
</dbReference>
<dbReference type="SUPFAM" id="SSF103473">
    <property type="entry name" value="MFS general substrate transporter"/>
    <property type="match status" value="1"/>
</dbReference>
<evidence type="ECO:0000256" key="4">
    <source>
        <dbReference type="ARBA" id="ARBA00022989"/>
    </source>
</evidence>
<dbReference type="AlphaFoldDB" id="A0A1X1PIQ3"/>
<feature type="domain" description="Major facilitator superfamily (MFS) profile" evidence="7">
    <location>
        <begin position="23"/>
        <end position="395"/>
    </location>
</feature>
<dbReference type="PANTHER" id="PTHR43124">
    <property type="entry name" value="PURINE EFFLUX PUMP PBUE"/>
    <property type="match status" value="1"/>
</dbReference>
<keyword evidence="4 6" id="KW-1133">Transmembrane helix</keyword>
<feature type="transmembrane region" description="Helical" evidence="6">
    <location>
        <begin position="340"/>
        <end position="363"/>
    </location>
</feature>
<accession>A0A1X1PIQ3</accession>
<evidence type="ECO:0000256" key="3">
    <source>
        <dbReference type="ARBA" id="ARBA00022692"/>
    </source>
</evidence>
<dbReference type="GO" id="GO:0022857">
    <property type="term" value="F:transmembrane transporter activity"/>
    <property type="evidence" value="ECO:0007669"/>
    <property type="project" value="InterPro"/>
</dbReference>
<feature type="transmembrane region" description="Helical" evidence="6">
    <location>
        <begin position="369"/>
        <end position="387"/>
    </location>
</feature>
<feature type="transmembrane region" description="Helical" evidence="6">
    <location>
        <begin position="171"/>
        <end position="191"/>
    </location>
</feature>
<reference evidence="8 11" key="2">
    <citation type="submission" date="2020-04" db="EMBL/GenBank/DDBJ databases">
        <authorList>
            <person name="De Canck E."/>
        </authorList>
    </citation>
    <scope>NUCLEOTIDE SEQUENCE [LARGE SCALE GENOMIC DNA]</scope>
    <source>
        <strain evidence="8 11">LMG 29660</strain>
    </source>
</reference>